<evidence type="ECO:0000313" key="3">
    <source>
        <dbReference type="EMBL" id="KAF2671398.1"/>
    </source>
</evidence>
<dbReference type="EMBL" id="MU004233">
    <property type="protein sequence ID" value="KAF2671398.1"/>
    <property type="molecule type" value="Genomic_DNA"/>
</dbReference>
<protein>
    <submittedName>
        <fullName evidence="3">Uncharacterized protein</fullName>
    </submittedName>
</protein>
<name>A0A6A6UK04_9PEZI</name>
<reference evidence="3" key="1">
    <citation type="journal article" date="2020" name="Stud. Mycol.">
        <title>101 Dothideomycetes genomes: a test case for predicting lifestyles and emergence of pathogens.</title>
        <authorList>
            <person name="Haridas S."/>
            <person name="Albert R."/>
            <person name="Binder M."/>
            <person name="Bloem J."/>
            <person name="Labutti K."/>
            <person name="Salamov A."/>
            <person name="Andreopoulos B."/>
            <person name="Baker S."/>
            <person name="Barry K."/>
            <person name="Bills G."/>
            <person name="Bluhm B."/>
            <person name="Cannon C."/>
            <person name="Castanera R."/>
            <person name="Culley D."/>
            <person name="Daum C."/>
            <person name="Ezra D."/>
            <person name="Gonzalez J."/>
            <person name="Henrissat B."/>
            <person name="Kuo A."/>
            <person name="Liang C."/>
            <person name="Lipzen A."/>
            <person name="Lutzoni F."/>
            <person name="Magnuson J."/>
            <person name="Mondo S."/>
            <person name="Nolan M."/>
            <person name="Ohm R."/>
            <person name="Pangilinan J."/>
            <person name="Park H.-J."/>
            <person name="Ramirez L."/>
            <person name="Alfaro M."/>
            <person name="Sun H."/>
            <person name="Tritt A."/>
            <person name="Yoshinaga Y."/>
            <person name="Zwiers L.-H."/>
            <person name="Turgeon B."/>
            <person name="Goodwin S."/>
            <person name="Spatafora J."/>
            <person name="Crous P."/>
            <person name="Grigoriev I."/>
        </authorList>
    </citation>
    <scope>NUCLEOTIDE SEQUENCE</scope>
    <source>
        <strain evidence="3">CBS 115976</strain>
    </source>
</reference>
<evidence type="ECO:0000256" key="1">
    <source>
        <dbReference type="SAM" id="MobiDB-lite"/>
    </source>
</evidence>
<organism evidence="3 4">
    <name type="scientific">Microthyrium microscopicum</name>
    <dbReference type="NCBI Taxonomy" id="703497"/>
    <lineage>
        <taxon>Eukaryota</taxon>
        <taxon>Fungi</taxon>
        <taxon>Dikarya</taxon>
        <taxon>Ascomycota</taxon>
        <taxon>Pezizomycotina</taxon>
        <taxon>Dothideomycetes</taxon>
        <taxon>Dothideomycetes incertae sedis</taxon>
        <taxon>Microthyriales</taxon>
        <taxon>Microthyriaceae</taxon>
        <taxon>Microthyrium</taxon>
    </lineage>
</organism>
<sequence>MSTSKENEPTTFGVIIEKKSPLVATSSGTNAAPTTSASTTMPMAPLNAQQGSTTRPTLHHIAPASTPIQAPLPSPYSMSEQHDRASDLEDGHYQAPTVSNEHINAKAAHPLMEPKLATIVIRTSTPTRQQSSASTATSATAAPGVHDEKLMDVRVQDCTMWPSQVEMKARHKREKRARSKNPLMRLRKRNRVIVSVVIALAIVALAVGLGVGVSRAVHGGVWAGNGKTTPIPN</sequence>
<evidence type="ECO:0000313" key="4">
    <source>
        <dbReference type="Proteomes" id="UP000799302"/>
    </source>
</evidence>
<feature type="compositionally biased region" description="Low complexity" evidence="1">
    <location>
        <begin position="125"/>
        <end position="143"/>
    </location>
</feature>
<keyword evidence="2" id="KW-1133">Transmembrane helix</keyword>
<feature type="region of interest" description="Disordered" evidence="1">
    <location>
        <begin position="23"/>
        <end position="42"/>
    </location>
</feature>
<feature type="compositionally biased region" description="Low complexity" evidence="1">
    <location>
        <begin position="24"/>
        <end position="40"/>
    </location>
</feature>
<feature type="region of interest" description="Disordered" evidence="1">
    <location>
        <begin position="125"/>
        <end position="145"/>
    </location>
</feature>
<keyword evidence="2" id="KW-0472">Membrane</keyword>
<dbReference type="AlphaFoldDB" id="A0A6A6UK04"/>
<dbReference type="OrthoDB" id="5387214at2759"/>
<evidence type="ECO:0000256" key="2">
    <source>
        <dbReference type="SAM" id="Phobius"/>
    </source>
</evidence>
<gene>
    <name evidence="3" type="ORF">BT63DRAFT_215883</name>
</gene>
<feature type="transmembrane region" description="Helical" evidence="2">
    <location>
        <begin position="192"/>
        <end position="213"/>
    </location>
</feature>
<accession>A0A6A6UK04</accession>
<keyword evidence="4" id="KW-1185">Reference proteome</keyword>
<proteinExistence type="predicted"/>
<dbReference type="Proteomes" id="UP000799302">
    <property type="component" value="Unassembled WGS sequence"/>
</dbReference>
<keyword evidence="2" id="KW-0812">Transmembrane</keyword>